<keyword evidence="2" id="KW-0238">DNA-binding</keyword>
<dbReference type="SUPFAM" id="SSF46785">
    <property type="entry name" value="Winged helix' DNA-binding domain"/>
    <property type="match status" value="1"/>
</dbReference>
<keyword evidence="1" id="KW-0805">Transcription regulation</keyword>
<dbReference type="Gene3D" id="1.10.10.10">
    <property type="entry name" value="Winged helix-like DNA-binding domain superfamily/Winged helix DNA-binding domain"/>
    <property type="match status" value="1"/>
</dbReference>
<organism evidence="5 6">
    <name type="scientific">Denitrobaculum tricleocarpae</name>
    <dbReference type="NCBI Taxonomy" id="2591009"/>
    <lineage>
        <taxon>Bacteria</taxon>
        <taxon>Pseudomonadati</taxon>
        <taxon>Pseudomonadota</taxon>
        <taxon>Alphaproteobacteria</taxon>
        <taxon>Rhodospirillales</taxon>
        <taxon>Rhodospirillaceae</taxon>
        <taxon>Denitrobaculum</taxon>
    </lineage>
</organism>
<dbReference type="Pfam" id="PF01047">
    <property type="entry name" value="MarR"/>
    <property type="match status" value="1"/>
</dbReference>
<protein>
    <submittedName>
        <fullName evidence="5">Winged helix-turn-helix transcriptional regulator</fullName>
    </submittedName>
</protein>
<keyword evidence="3" id="KW-0804">Transcription</keyword>
<proteinExistence type="predicted"/>
<evidence type="ECO:0000256" key="3">
    <source>
        <dbReference type="ARBA" id="ARBA00023163"/>
    </source>
</evidence>
<dbReference type="GO" id="GO:0003677">
    <property type="term" value="F:DNA binding"/>
    <property type="evidence" value="ECO:0007669"/>
    <property type="project" value="UniProtKB-KW"/>
</dbReference>
<keyword evidence="6" id="KW-1185">Reference proteome</keyword>
<dbReference type="InterPro" id="IPR036390">
    <property type="entry name" value="WH_DNA-bd_sf"/>
</dbReference>
<dbReference type="PANTHER" id="PTHR42756:SF1">
    <property type="entry name" value="TRANSCRIPTIONAL REPRESSOR OF EMRAB OPERON"/>
    <property type="match status" value="1"/>
</dbReference>
<gene>
    <name evidence="5" type="ORF">FKG95_03640</name>
</gene>
<evidence type="ECO:0000256" key="2">
    <source>
        <dbReference type="ARBA" id="ARBA00023125"/>
    </source>
</evidence>
<dbReference type="GO" id="GO:0003700">
    <property type="term" value="F:DNA-binding transcription factor activity"/>
    <property type="evidence" value="ECO:0007669"/>
    <property type="project" value="InterPro"/>
</dbReference>
<evidence type="ECO:0000313" key="5">
    <source>
        <dbReference type="EMBL" id="TQV83690.1"/>
    </source>
</evidence>
<dbReference type="AlphaFoldDB" id="A0A545U2J0"/>
<dbReference type="InterPro" id="IPR036388">
    <property type="entry name" value="WH-like_DNA-bd_sf"/>
</dbReference>
<evidence type="ECO:0000256" key="1">
    <source>
        <dbReference type="ARBA" id="ARBA00023015"/>
    </source>
</evidence>
<evidence type="ECO:0000259" key="4">
    <source>
        <dbReference type="PROSITE" id="PS50995"/>
    </source>
</evidence>
<dbReference type="OrthoDB" id="7359569at2"/>
<dbReference type="InterPro" id="IPR000835">
    <property type="entry name" value="HTH_MarR-typ"/>
</dbReference>
<dbReference type="SMART" id="SM00347">
    <property type="entry name" value="HTH_MARR"/>
    <property type="match status" value="1"/>
</dbReference>
<dbReference type="RefSeq" id="WP_142894926.1">
    <property type="nucleotide sequence ID" value="NZ_ML660052.1"/>
</dbReference>
<accession>A0A545U2J0</accession>
<sequence>MKSKPHSVTELADCTCANLRKAARIVTQAYDFALQPSGLKSTQFILLANLVEQGDMPLTQLAEALVMDRTTLTRNLKPLLRQGLIRIEQEEDLRVRKVSLTGDGLRSVEDARPLWEEIQARIGERLGDDRWSGLIDDLGATVEAFQES</sequence>
<dbReference type="Proteomes" id="UP000315252">
    <property type="component" value="Unassembled WGS sequence"/>
</dbReference>
<dbReference type="PROSITE" id="PS50995">
    <property type="entry name" value="HTH_MARR_2"/>
    <property type="match status" value="1"/>
</dbReference>
<evidence type="ECO:0000313" key="6">
    <source>
        <dbReference type="Proteomes" id="UP000315252"/>
    </source>
</evidence>
<comment type="caution">
    <text evidence="5">The sequence shown here is derived from an EMBL/GenBank/DDBJ whole genome shotgun (WGS) entry which is preliminary data.</text>
</comment>
<dbReference type="PANTHER" id="PTHR42756">
    <property type="entry name" value="TRANSCRIPTIONAL REGULATOR, MARR"/>
    <property type="match status" value="1"/>
</dbReference>
<name>A0A545U2J0_9PROT</name>
<feature type="domain" description="HTH marR-type" evidence="4">
    <location>
        <begin position="12"/>
        <end position="147"/>
    </location>
</feature>
<dbReference type="EMBL" id="VHSH01000001">
    <property type="protein sequence ID" value="TQV83690.1"/>
    <property type="molecule type" value="Genomic_DNA"/>
</dbReference>
<reference evidence="5 6" key="1">
    <citation type="submission" date="2019-06" db="EMBL/GenBank/DDBJ databases">
        <title>Whole genome sequence for Rhodospirillaceae sp. R148.</title>
        <authorList>
            <person name="Wang G."/>
        </authorList>
    </citation>
    <scope>NUCLEOTIDE SEQUENCE [LARGE SCALE GENOMIC DNA]</scope>
    <source>
        <strain evidence="5 6">R148</strain>
    </source>
</reference>